<gene>
    <name evidence="2" type="ORF">LSAT_V11C900499460</name>
</gene>
<feature type="region of interest" description="Disordered" evidence="1">
    <location>
        <begin position="330"/>
        <end position="352"/>
    </location>
</feature>
<dbReference type="InterPro" id="IPR037476">
    <property type="entry name" value="PCH1"/>
</dbReference>
<evidence type="ECO:0000256" key="1">
    <source>
        <dbReference type="SAM" id="MobiDB-lite"/>
    </source>
</evidence>
<protein>
    <submittedName>
        <fullName evidence="2">Uncharacterized protein</fullName>
    </submittedName>
</protein>
<dbReference type="Proteomes" id="UP000235145">
    <property type="component" value="Unassembled WGS sequence"/>
</dbReference>
<feature type="compositionally biased region" description="Polar residues" evidence="1">
    <location>
        <begin position="432"/>
        <end position="462"/>
    </location>
</feature>
<keyword evidence="3" id="KW-1185">Reference proteome</keyword>
<dbReference type="EMBL" id="NBSK02000009">
    <property type="protein sequence ID" value="KAJ0187405.1"/>
    <property type="molecule type" value="Genomic_DNA"/>
</dbReference>
<feature type="compositionally biased region" description="Basic and acidic residues" evidence="1">
    <location>
        <begin position="419"/>
        <end position="431"/>
    </location>
</feature>
<dbReference type="PANTHER" id="PTHR36062">
    <property type="entry name" value="OS01G0687300 PROTEIN"/>
    <property type="match status" value="1"/>
</dbReference>
<feature type="region of interest" description="Disordered" evidence="1">
    <location>
        <begin position="401"/>
        <end position="467"/>
    </location>
</feature>
<sequence>MPEKSHPNNNGKAVQSIEPHQSAWLTHWTGTRFESSTHVPSTRLIRKEEDDLDMKIHTKGVDIASDSCGSSKGINDLELAMSLKKPGTQSFPFFKRGQESGRSFIMNEVGQAQALGPQVSHMKSAAALNIGSSSRECHFQREEASQIPSEQVKYHMFFGESQTTHGPENISQLKTIFASKNHLPKTNSVAMEQEHKMSSFLRQDNVSLLKTDPSTSSNSSPSLIAEQYKRMQKHIGMGFFPHQSCPEVIKPGTMQSFQNVSHLEGLHSFSRTTHSVLITKQTDVKVYQEKQIFRESMVSTRLKEETVREVNRSPAYFANSQRGVKLQLLESSDQESQEKIEDVQKNESSADTDTMDMESFKENHLSGVQFSPRTKEMTMESNIPILPLSKPKDTHRKRKMELPDINLEISSLPASSSSTEKEKEKEKEKSDPCTSRTQSLDINLGHTTNSNSNSCGHTTNHGSEPGSRWIKRLKLTGSSLLPKTSPENKLFTKVKVGPPSETVIAESSDRHNNNNNNNNNNKEVVGLSNAWIQRWSSNQGQKSPVVERIEKGDCKVGPPEEDEKKQFPSIAAMALMGKAMSGFQQCKFQKRESFMVWNTKGFE</sequence>
<feature type="compositionally biased region" description="Basic and acidic residues" evidence="1">
    <location>
        <begin position="336"/>
        <end position="345"/>
    </location>
</feature>
<accession>A0A9R1WRA6</accession>
<reference evidence="2 3" key="1">
    <citation type="journal article" date="2017" name="Nat. Commun.">
        <title>Genome assembly with in vitro proximity ligation data and whole-genome triplication in lettuce.</title>
        <authorList>
            <person name="Reyes-Chin-Wo S."/>
            <person name="Wang Z."/>
            <person name="Yang X."/>
            <person name="Kozik A."/>
            <person name="Arikit S."/>
            <person name="Song C."/>
            <person name="Xia L."/>
            <person name="Froenicke L."/>
            <person name="Lavelle D.O."/>
            <person name="Truco M.J."/>
            <person name="Xia R."/>
            <person name="Zhu S."/>
            <person name="Xu C."/>
            <person name="Xu H."/>
            <person name="Xu X."/>
            <person name="Cox K."/>
            <person name="Korf I."/>
            <person name="Meyers B.C."/>
            <person name="Michelmore R.W."/>
        </authorList>
    </citation>
    <scope>NUCLEOTIDE SEQUENCE [LARGE SCALE GENOMIC DNA]</scope>
    <source>
        <strain evidence="3">cv. Salinas</strain>
        <tissue evidence="2">Seedlings</tissue>
    </source>
</reference>
<dbReference type="AlphaFoldDB" id="A0A9R1WRA6"/>
<comment type="caution">
    <text evidence="2">The sequence shown here is derived from an EMBL/GenBank/DDBJ whole genome shotgun (WGS) entry which is preliminary data.</text>
</comment>
<proteinExistence type="predicted"/>
<dbReference type="PANTHER" id="PTHR36062:SF1">
    <property type="entry name" value="OS01G0687300 PROTEIN"/>
    <property type="match status" value="1"/>
</dbReference>
<name>A0A9R1WRA6_LACSA</name>
<evidence type="ECO:0000313" key="2">
    <source>
        <dbReference type="EMBL" id="KAJ0187405.1"/>
    </source>
</evidence>
<organism evidence="2 3">
    <name type="scientific">Lactuca sativa</name>
    <name type="common">Garden lettuce</name>
    <dbReference type="NCBI Taxonomy" id="4236"/>
    <lineage>
        <taxon>Eukaryota</taxon>
        <taxon>Viridiplantae</taxon>
        <taxon>Streptophyta</taxon>
        <taxon>Embryophyta</taxon>
        <taxon>Tracheophyta</taxon>
        <taxon>Spermatophyta</taxon>
        <taxon>Magnoliopsida</taxon>
        <taxon>eudicotyledons</taxon>
        <taxon>Gunneridae</taxon>
        <taxon>Pentapetalae</taxon>
        <taxon>asterids</taxon>
        <taxon>campanulids</taxon>
        <taxon>Asterales</taxon>
        <taxon>Asteraceae</taxon>
        <taxon>Cichorioideae</taxon>
        <taxon>Cichorieae</taxon>
        <taxon>Lactucinae</taxon>
        <taxon>Lactuca</taxon>
    </lineage>
</organism>
<dbReference type="OrthoDB" id="649277at2759"/>
<evidence type="ECO:0000313" key="3">
    <source>
        <dbReference type="Proteomes" id="UP000235145"/>
    </source>
</evidence>
<dbReference type="GO" id="GO:0010099">
    <property type="term" value="P:regulation of photomorphogenesis"/>
    <property type="evidence" value="ECO:0007669"/>
    <property type="project" value="InterPro"/>
</dbReference>